<keyword evidence="1" id="KW-0472">Membrane</keyword>
<accession>A0AA39R7P7</accession>
<keyword evidence="1" id="KW-1133">Transmembrane helix</keyword>
<dbReference type="Proteomes" id="UP001166286">
    <property type="component" value="Unassembled WGS sequence"/>
</dbReference>
<feature type="transmembrane region" description="Helical" evidence="1">
    <location>
        <begin position="61"/>
        <end position="83"/>
    </location>
</feature>
<name>A0AA39R7P7_9LECA</name>
<gene>
    <name evidence="2" type="ORF">JMJ35_002603</name>
</gene>
<dbReference type="AlphaFoldDB" id="A0AA39R7P7"/>
<protein>
    <submittedName>
        <fullName evidence="2">Uncharacterized protein</fullName>
    </submittedName>
</protein>
<proteinExistence type="predicted"/>
<keyword evidence="1" id="KW-0812">Transmembrane</keyword>
<evidence type="ECO:0000313" key="2">
    <source>
        <dbReference type="EMBL" id="KAK0515224.1"/>
    </source>
</evidence>
<reference evidence="2" key="1">
    <citation type="submission" date="2023-03" db="EMBL/GenBank/DDBJ databases">
        <title>Complete genome of Cladonia borealis.</title>
        <authorList>
            <person name="Park H."/>
        </authorList>
    </citation>
    <scope>NUCLEOTIDE SEQUENCE</scope>
    <source>
        <strain evidence="2">ANT050790</strain>
    </source>
</reference>
<evidence type="ECO:0000256" key="1">
    <source>
        <dbReference type="SAM" id="Phobius"/>
    </source>
</evidence>
<organism evidence="2 3">
    <name type="scientific">Cladonia borealis</name>
    <dbReference type="NCBI Taxonomy" id="184061"/>
    <lineage>
        <taxon>Eukaryota</taxon>
        <taxon>Fungi</taxon>
        <taxon>Dikarya</taxon>
        <taxon>Ascomycota</taxon>
        <taxon>Pezizomycotina</taxon>
        <taxon>Lecanoromycetes</taxon>
        <taxon>OSLEUM clade</taxon>
        <taxon>Lecanoromycetidae</taxon>
        <taxon>Lecanorales</taxon>
        <taxon>Lecanorineae</taxon>
        <taxon>Cladoniaceae</taxon>
        <taxon>Cladonia</taxon>
    </lineage>
</organism>
<comment type="caution">
    <text evidence="2">The sequence shown here is derived from an EMBL/GenBank/DDBJ whole genome shotgun (WGS) entry which is preliminary data.</text>
</comment>
<sequence length="102" mass="10662">MAGIFDGLTNLISSILEIFQGILSTILSAFQSVFSIIQNLLSSILGLFQNLISSVFDLMSGAVGFVLGNIVIIGVLVAAYVGYSAYTQKNRGGGITGGKKRA</sequence>
<dbReference type="EMBL" id="JAFEKC020000004">
    <property type="protein sequence ID" value="KAK0515224.1"/>
    <property type="molecule type" value="Genomic_DNA"/>
</dbReference>
<evidence type="ECO:0000313" key="3">
    <source>
        <dbReference type="Proteomes" id="UP001166286"/>
    </source>
</evidence>
<keyword evidence="3" id="KW-1185">Reference proteome</keyword>